<keyword evidence="3" id="KW-1185">Reference proteome</keyword>
<name>A0A6A6GFX3_9PEZI</name>
<sequence>MTLADNTNYLLLCCPGTGPLPTMPFPCLPSLHHCIFALLISSASASCFLVGP</sequence>
<gene>
    <name evidence="2" type="ORF">BDZ85DRAFT_261265</name>
</gene>
<organism evidence="2 3">
    <name type="scientific">Elsinoe ampelina</name>
    <dbReference type="NCBI Taxonomy" id="302913"/>
    <lineage>
        <taxon>Eukaryota</taxon>
        <taxon>Fungi</taxon>
        <taxon>Dikarya</taxon>
        <taxon>Ascomycota</taxon>
        <taxon>Pezizomycotina</taxon>
        <taxon>Dothideomycetes</taxon>
        <taxon>Dothideomycetidae</taxon>
        <taxon>Myriangiales</taxon>
        <taxon>Elsinoaceae</taxon>
        <taxon>Elsinoe</taxon>
    </lineage>
</organism>
<keyword evidence="1" id="KW-0472">Membrane</keyword>
<keyword evidence="1" id="KW-1133">Transmembrane helix</keyword>
<protein>
    <submittedName>
        <fullName evidence="2">Uncharacterized protein</fullName>
    </submittedName>
</protein>
<feature type="transmembrane region" description="Helical" evidence="1">
    <location>
        <begin position="30"/>
        <end position="51"/>
    </location>
</feature>
<accession>A0A6A6GFX3</accession>
<evidence type="ECO:0000313" key="3">
    <source>
        <dbReference type="Proteomes" id="UP000799538"/>
    </source>
</evidence>
<keyword evidence="1" id="KW-0812">Transmembrane</keyword>
<evidence type="ECO:0000256" key="1">
    <source>
        <dbReference type="SAM" id="Phobius"/>
    </source>
</evidence>
<dbReference type="AlphaFoldDB" id="A0A6A6GFX3"/>
<dbReference type="EMBL" id="ML992505">
    <property type="protein sequence ID" value="KAF2224612.1"/>
    <property type="molecule type" value="Genomic_DNA"/>
</dbReference>
<proteinExistence type="predicted"/>
<evidence type="ECO:0000313" key="2">
    <source>
        <dbReference type="EMBL" id="KAF2224612.1"/>
    </source>
</evidence>
<dbReference type="Proteomes" id="UP000799538">
    <property type="component" value="Unassembled WGS sequence"/>
</dbReference>
<reference evidence="3" key="1">
    <citation type="journal article" date="2020" name="Stud. Mycol.">
        <title>101 Dothideomycetes genomes: A test case for predicting lifestyles and emergence of pathogens.</title>
        <authorList>
            <person name="Haridas S."/>
            <person name="Albert R."/>
            <person name="Binder M."/>
            <person name="Bloem J."/>
            <person name="LaButti K."/>
            <person name="Salamov A."/>
            <person name="Andreopoulos B."/>
            <person name="Baker S."/>
            <person name="Barry K."/>
            <person name="Bills G."/>
            <person name="Bluhm B."/>
            <person name="Cannon C."/>
            <person name="Castanera R."/>
            <person name="Culley D."/>
            <person name="Daum C."/>
            <person name="Ezra D."/>
            <person name="Gonzalez J."/>
            <person name="Henrissat B."/>
            <person name="Kuo A."/>
            <person name="Liang C."/>
            <person name="Lipzen A."/>
            <person name="Lutzoni F."/>
            <person name="Magnuson J."/>
            <person name="Mondo S."/>
            <person name="Nolan M."/>
            <person name="Ohm R."/>
            <person name="Pangilinan J."/>
            <person name="Park H.-J."/>
            <person name="Ramirez L."/>
            <person name="Alfaro M."/>
            <person name="Sun H."/>
            <person name="Tritt A."/>
            <person name="Yoshinaga Y."/>
            <person name="Zwiers L.-H."/>
            <person name="Turgeon B."/>
            <person name="Goodwin S."/>
            <person name="Spatafora J."/>
            <person name="Crous P."/>
            <person name="Grigoriev I."/>
        </authorList>
    </citation>
    <scope>NUCLEOTIDE SEQUENCE [LARGE SCALE GENOMIC DNA]</scope>
    <source>
        <strain evidence="3">CECT 20119</strain>
    </source>
</reference>